<keyword evidence="2" id="KW-1185">Reference proteome</keyword>
<organism evidence="1 2">
    <name type="scientific">Ambrosiozyma monospora</name>
    <name type="common">Yeast</name>
    <name type="synonym">Endomycopsis monosporus</name>
    <dbReference type="NCBI Taxonomy" id="43982"/>
    <lineage>
        <taxon>Eukaryota</taxon>
        <taxon>Fungi</taxon>
        <taxon>Dikarya</taxon>
        <taxon>Ascomycota</taxon>
        <taxon>Saccharomycotina</taxon>
        <taxon>Pichiomycetes</taxon>
        <taxon>Pichiales</taxon>
        <taxon>Pichiaceae</taxon>
        <taxon>Ambrosiozyma</taxon>
    </lineage>
</organism>
<dbReference type="EMBL" id="BSXS01006385">
    <property type="protein sequence ID" value="GME85440.1"/>
    <property type="molecule type" value="Genomic_DNA"/>
</dbReference>
<dbReference type="Proteomes" id="UP001165064">
    <property type="component" value="Unassembled WGS sequence"/>
</dbReference>
<comment type="caution">
    <text evidence="1">The sequence shown here is derived from an EMBL/GenBank/DDBJ whole genome shotgun (WGS) entry which is preliminary data.</text>
</comment>
<evidence type="ECO:0000313" key="2">
    <source>
        <dbReference type="Proteomes" id="UP001165064"/>
    </source>
</evidence>
<reference evidence="1" key="1">
    <citation type="submission" date="2023-04" db="EMBL/GenBank/DDBJ databases">
        <title>Ambrosiozyma monospora NBRC 10751.</title>
        <authorList>
            <person name="Ichikawa N."/>
            <person name="Sato H."/>
            <person name="Tonouchi N."/>
        </authorList>
    </citation>
    <scope>NUCLEOTIDE SEQUENCE</scope>
    <source>
        <strain evidence="1">NBRC 10751</strain>
    </source>
</reference>
<gene>
    <name evidence="1" type="ORF">Amon02_000761200</name>
</gene>
<name>A0ACB5TCU5_AMBMO</name>
<protein>
    <submittedName>
        <fullName evidence="1">Unnamed protein product</fullName>
    </submittedName>
</protein>
<evidence type="ECO:0000313" key="1">
    <source>
        <dbReference type="EMBL" id="GME85440.1"/>
    </source>
</evidence>
<accession>A0ACB5TCU5</accession>
<sequence>MYLDGVYQMEEHLRENSFFCSYYKKIFNTQDCLNNCNDVKFNLDKVTSEKYHKVYSSIDRLYLLHRVDGTLEQPQFFYKWLTEEIHVDKSKVCQLYADFGEYNGVCQNPRVVNMIIDFLIFF</sequence>
<proteinExistence type="predicted"/>